<name>A0A4Z1EV73_9HELO</name>
<dbReference type="Proteomes" id="UP000297777">
    <property type="component" value="Unassembled WGS sequence"/>
</dbReference>
<dbReference type="EMBL" id="PQXH01000041">
    <property type="protein sequence ID" value="TGO15319.1"/>
    <property type="molecule type" value="Genomic_DNA"/>
</dbReference>
<dbReference type="AlphaFoldDB" id="A0A4Z1EV73"/>
<reference evidence="1 2" key="1">
    <citation type="submission" date="2017-12" db="EMBL/GenBank/DDBJ databases">
        <title>Comparative genomics of Botrytis spp.</title>
        <authorList>
            <person name="Valero-Jimenez C.A."/>
            <person name="Tapia P."/>
            <person name="Veloso J."/>
            <person name="Silva-Moreno E."/>
            <person name="Staats M."/>
            <person name="Valdes J.H."/>
            <person name="Van Kan J.A.L."/>
        </authorList>
    </citation>
    <scope>NUCLEOTIDE SEQUENCE [LARGE SCALE GENOMIC DNA]</scope>
    <source>
        <strain evidence="1 2">Bt9001</strain>
    </source>
</reference>
<organism evidence="1 2">
    <name type="scientific">Botrytis tulipae</name>
    <dbReference type="NCBI Taxonomy" id="87230"/>
    <lineage>
        <taxon>Eukaryota</taxon>
        <taxon>Fungi</taxon>
        <taxon>Dikarya</taxon>
        <taxon>Ascomycota</taxon>
        <taxon>Pezizomycotina</taxon>
        <taxon>Leotiomycetes</taxon>
        <taxon>Helotiales</taxon>
        <taxon>Sclerotiniaceae</taxon>
        <taxon>Botrytis</taxon>
    </lineage>
</organism>
<keyword evidence="2" id="KW-1185">Reference proteome</keyword>
<evidence type="ECO:0000313" key="2">
    <source>
        <dbReference type="Proteomes" id="UP000297777"/>
    </source>
</evidence>
<sequence>MAQPGKKAQSSQGRALESLDLSSRLDGSLCSTSALLWTVNTTGLSTVDAETLGAFLYNFGQIDVG</sequence>
<dbReference type="OrthoDB" id="10426494at2759"/>
<comment type="caution">
    <text evidence="1">The sequence shown here is derived from an EMBL/GenBank/DDBJ whole genome shotgun (WGS) entry which is preliminary data.</text>
</comment>
<gene>
    <name evidence="1" type="ORF">BTUL_0041g00030</name>
</gene>
<protein>
    <submittedName>
        <fullName evidence="1">Uncharacterized protein</fullName>
    </submittedName>
</protein>
<proteinExistence type="predicted"/>
<evidence type="ECO:0000313" key="1">
    <source>
        <dbReference type="EMBL" id="TGO15319.1"/>
    </source>
</evidence>
<accession>A0A4Z1EV73</accession>